<sequence length="436" mass="47468">MKSAALCLLAASSSLAAVLPGPPVQVPLGGGLNPTSHSHHGSHSAEDDAQQSFLDSWLETLQPVKDSITSVIDTATDELASATSTLNGFKDDMFRKLQDASDQANREFPDLTIYQLIQLSNHTKKFAKALDKFPDVVNILNGTEANHTLFVPIDEAFEHLPDHDPPSKEFIEAALKYHIGVGNYAVPRLLSTNTLPTAYNEKGLGGEPQRLRTRVSLAGVTVNFYSKVVAADIAAKNGIIHAVRHILVPPPPLGPILALDPSRFSTLLLAYQKTDFVKYVHGLKINGSTLFAPDNEAFAALGPRANAFLFNTETGLKYLDALLKYQIAPNATLYTDAFYDKTGKEEKIETREEHYDLATLLPGANIGVDIKTILGFKIYLINGFTKAKIEDVVGKNGVIQVVNKVPIPPRNKQDTEDAGGDIELEDLMERLAGYVE</sequence>
<dbReference type="InterPro" id="IPR000782">
    <property type="entry name" value="FAS1_domain"/>
</dbReference>
<feature type="domain" description="FAS1" evidence="3">
    <location>
        <begin position="251"/>
        <end position="406"/>
    </location>
</feature>
<dbReference type="Pfam" id="PF02469">
    <property type="entry name" value="Fasciclin"/>
    <property type="match status" value="2"/>
</dbReference>
<dbReference type="AlphaFoldDB" id="A0A9N9UV09"/>
<feature type="domain" description="FAS1" evidence="3">
    <location>
        <begin position="110"/>
        <end position="247"/>
    </location>
</feature>
<proteinExistence type="predicted"/>
<evidence type="ECO:0000313" key="5">
    <source>
        <dbReference type="Proteomes" id="UP000754883"/>
    </source>
</evidence>
<feature type="signal peptide" evidence="2">
    <location>
        <begin position="1"/>
        <end position="16"/>
    </location>
</feature>
<comment type="caution">
    <text evidence="4">The sequence shown here is derived from an EMBL/GenBank/DDBJ whole genome shotgun (WGS) entry which is preliminary data.</text>
</comment>
<gene>
    <name evidence="4" type="ORF">CBYS24578_00003001</name>
</gene>
<keyword evidence="5" id="KW-1185">Reference proteome</keyword>
<dbReference type="SMART" id="SM00554">
    <property type="entry name" value="FAS1"/>
    <property type="match status" value="2"/>
</dbReference>
<feature type="chain" id="PRO_5040289698" description="FAS1 domain-containing protein" evidence="2">
    <location>
        <begin position="17"/>
        <end position="436"/>
    </location>
</feature>
<evidence type="ECO:0000256" key="1">
    <source>
        <dbReference type="SAM" id="MobiDB-lite"/>
    </source>
</evidence>
<evidence type="ECO:0000259" key="3">
    <source>
        <dbReference type="PROSITE" id="PS50213"/>
    </source>
</evidence>
<dbReference type="OrthoDB" id="7700931at2759"/>
<dbReference type="InterPro" id="IPR036378">
    <property type="entry name" value="FAS1_dom_sf"/>
</dbReference>
<protein>
    <recommendedName>
        <fullName evidence="3">FAS1 domain-containing protein</fullName>
    </recommendedName>
</protein>
<accession>A0A9N9UV09</accession>
<evidence type="ECO:0000313" key="4">
    <source>
        <dbReference type="EMBL" id="CAH0000177.1"/>
    </source>
</evidence>
<reference evidence="4" key="1">
    <citation type="submission" date="2021-10" db="EMBL/GenBank/DDBJ databases">
        <authorList>
            <person name="Piombo E."/>
        </authorList>
    </citation>
    <scope>NUCLEOTIDE SEQUENCE</scope>
</reference>
<dbReference type="PANTHER" id="PTHR10900:SF125">
    <property type="entry name" value="FAS1 DOMAIN-CONTAINING PROTEIN YLR001C"/>
    <property type="match status" value="1"/>
</dbReference>
<dbReference type="PANTHER" id="PTHR10900">
    <property type="entry name" value="PERIOSTIN-RELATED"/>
    <property type="match status" value="1"/>
</dbReference>
<dbReference type="SUPFAM" id="SSF82153">
    <property type="entry name" value="FAS1 domain"/>
    <property type="match status" value="2"/>
</dbReference>
<name>A0A9N9UV09_9HYPO</name>
<keyword evidence="2" id="KW-0732">Signal</keyword>
<dbReference type="Gene3D" id="2.30.180.10">
    <property type="entry name" value="FAS1 domain"/>
    <property type="match status" value="2"/>
</dbReference>
<feature type="region of interest" description="Disordered" evidence="1">
    <location>
        <begin position="28"/>
        <end position="49"/>
    </location>
</feature>
<dbReference type="Proteomes" id="UP000754883">
    <property type="component" value="Unassembled WGS sequence"/>
</dbReference>
<organism evidence="4 5">
    <name type="scientific">Clonostachys byssicola</name>
    <dbReference type="NCBI Taxonomy" id="160290"/>
    <lineage>
        <taxon>Eukaryota</taxon>
        <taxon>Fungi</taxon>
        <taxon>Dikarya</taxon>
        <taxon>Ascomycota</taxon>
        <taxon>Pezizomycotina</taxon>
        <taxon>Sordariomycetes</taxon>
        <taxon>Hypocreomycetidae</taxon>
        <taxon>Hypocreales</taxon>
        <taxon>Bionectriaceae</taxon>
        <taxon>Clonostachys</taxon>
    </lineage>
</organism>
<dbReference type="PROSITE" id="PS50213">
    <property type="entry name" value="FAS1"/>
    <property type="match status" value="2"/>
</dbReference>
<evidence type="ECO:0000256" key="2">
    <source>
        <dbReference type="SAM" id="SignalP"/>
    </source>
</evidence>
<dbReference type="InterPro" id="IPR050904">
    <property type="entry name" value="Adhesion/Biosynth-related"/>
</dbReference>
<dbReference type="EMBL" id="CABFNO020001553">
    <property type="protein sequence ID" value="CAH0000177.1"/>
    <property type="molecule type" value="Genomic_DNA"/>
</dbReference>